<comment type="caution">
    <text evidence="1">The sequence shown here is derived from an EMBL/GenBank/DDBJ whole genome shotgun (WGS) entry which is preliminary data.</text>
</comment>
<reference evidence="1" key="1">
    <citation type="journal article" date="2014" name="Front. Microbiol.">
        <title>High frequency of phylogenetically diverse reductive dehalogenase-homologous genes in deep subseafloor sedimentary metagenomes.</title>
        <authorList>
            <person name="Kawai M."/>
            <person name="Futagami T."/>
            <person name="Toyoda A."/>
            <person name="Takaki Y."/>
            <person name="Nishi S."/>
            <person name="Hori S."/>
            <person name="Arai W."/>
            <person name="Tsubouchi T."/>
            <person name="Morono Y."/>
            <person name="Uchiyama I."/>
            <person name="Ito T."/>
            <person name="Fujiyama A."/>
            <person name="Inagaki F."/>
            <person name="Takami H."/>
        </authorList>
    </citation>
    <scope>NUCLEOTIDE SEQUENCE</scope>
    <source>
        <strain evidence="1">Expedition CK06-06</strain>
    </source>
</reference>
<accession>X1JGS1</accession>
<feature type="non-terminal residue" evidence="1">
    <location>
        <position position="63"/>
    </location>
</feature>
<organism evidence="1">
    <name type="scientific">marine sediment metagenome</name>
    <dbReference type="NCBI Taxonomy" id="412755"/>
    <lineage>
        <taxon>unclassified sequences</taxon>
        <taxon>metagenomes</taxon>
        <taxon>ecological metagenomes</taxon>
    </lineage>
</organism>
<proteinExistence type="predicted"/>
<dbReference type="AlphaFoldDB" id="X1JGS1"/>
<protein>
    <submittedName>
        <fullName evidence="1">Uncharacterized protein</fullName>
    </submittedName>
</protein>
<sequence>MKELFLFLALAVSAGLFTYLLLPADFVTHSVVFNLLKQEPKPRPIPLDAMGEGLEGGNLLSMD</sequence>
<gene>
    <name evidence="1" type="ORF">S03H2_68931</name>
</gene>
<name>X1JGS1_9ZZZZ</name>
<evidence type="ECO:0000313" key="1">
    <source>
        <dbReference type="EMBL" id="GAH93207.1"/>
    </source>
</evidence>
<dbReference type="EMBL" id="BARU01045428">
    <property type="protein sequence ID" value="GAH93207.1"/>
    <property type="molecule type" value="Genomic_DNA"/>
</dbReference>